<evidence type="ECO:0000313" key="3">
    <source>
        <dbReference type="EMBL" id="KFJ04444.1"/>
    </source>
</evidence>
<dbReference type="SUPFAM" id="SSF55874">
    <property type="entry name" value="ATPase domain of HSP90 chaperone/DNA topoisomerase II/histidine kinase"/>
    <property type="match status" value="1"/>
</dbReference>
<feature type="transmembrane region" description="Helical" evidence="1">
    <location>
        <begin position="157"/>
        <end position="177"/>
    </location>
</feature>
<name>A0A087E9J3_9BIFI</name>
<dbReference type="AlphaFoldDB" id="A0A087E9J3"/>
<sequence>MITNALPDIPRLYTAICEWLACMVYVAAIYRRIPLHRTFITAAIGLMAMIGIQYAAGSMPISLWIFGMLMAFGGMFVLIVLSTGCGKREGLYISARAFVLGELVASLHWQLVTFTGTNQLPLNHPWLSASILVGTYGACFALAYLTERSNFSSTEATETTVSLTTSTVIITIVTFAMSNLSFVTTNTPFSSRMGYEVFYIRTLVDLCGFALLYAQQEQARRLEANAELVSIEAHLASQHQEYLQSKDNIEAIRRMAHDLKHQIMALRAELDPEQKAQGFADLEASVQRYSAQNHTGNPVLDVILTAKSRSCADKGITLTAVADGSLLKSMSSMDIATLFGNALDNAIEATEKLPDPAQRQIKLALYQQQHFIVIRVENFFDSKLRKDGAGNLRTTKRNDTRSHGFGVKSIRHIVRQYDGEVNVKTDNHWFVLTMLIPVH</sequence>
<dbReference type="GO" id="GO:0042802">
    <property type="term" value="F:identical protein binding"/>
    <property type="evidence" value="ECO:0007669"/>
    <property type="project" value="TreeGrafter"/>
</dbReference>
<keyword evidence="1" id="KW-0812">Transmembrane</keyword>
<keyword evidence="1" id="KW-0472">Membrane</keyword>
<evidence type="ECO:0000259" key="2">
    <source>
        <dbReference type="Pfam" id="PF14501"/>
    </source>
</evidence>
<keyword evidence="4" id="KW-1185">Reference proteome</keyword>
<keyword evidence="3" id="KW-0808">Transferase</keyword>
<feature type="domain" description="Sensor histidine kinase NatK-like C-terminal" evidence="2">
    <location>
        <begin position="331"/>
        <end position="437"/>
    </location>
</feature>
<dbReference type="PANTHER" id="PTHR40448">
    <property type="entry name" value="TWO-COMPONENT SENSOR HISTIDINE KINASE"/>
    <property type="match status" value="1"/>
</dbReference>
<dbReference type="Pfam" id="PF14501">
    <property type="entry name" value="HATPase_c_5"/>
    <property type="match status" value="1"/>
</dbReference>
<feature type="transmembrane region" description="Helical" evidence="1">
    <location>
        <begin position="37"/>
        <end position="55"/>
    </location>
</feature>
<evidence type="ECO:0000313" key="4">
    <source>
        <dbReference type="Proteomes" id="UP000029080"/>
    </source>
</evidence>
<comment type="caution">
    <text evidence="3">The sequence shown here is derived from an EMBL/GenBank/DDBJ whole genome shotgun (WGS) entry which is preliminary data.</text>
</comment>
<dbReference type="InterPro" id="IPR036890">
    <property type="entry name" value="HATPase_C_sf"/>
</dbReference>
<reference evidence="3 4" key="1">
    <citation type="submission" date="2014-03" db="EMBL/GenBank/DDBJ databases">
        <title>Genomics of Bifidobacteria.</title>
        <authorList>
            <person name="Ventura M."/>
            <person name="Milani C."/>
            <person name="Lugli G.A."/>
        </authorList>
    </citation>
    <scope>NUCLEOTIDE SEQUENCE [LARGE SCALE GENOMIC DNA]</scope>
    <source>
        <strain evidence="3 4">JCM 13495</strain>
    </source>
</reference>
<accession>A0A087E9J3</accession>
<organism evidence="3 4">
    <name type="scientific">Bifidobacterium tsurumiense</name>
    <dbReference type="NCBI Taxonomy" id="356829"/>
    <lineage>
        <taxon>Bacteria</taxon>
        <taxon>Bacillati</taxon>
        <taxon>Actinomycetota</taxon>
        <taxon>Actinomycetes</taxon>
        <taxon>Bifidobacteriales</taxon>
        <taxon>Bifidobacteriaceae</taxon>
        <taxon>Bifidobacterium</taxon>
    </lineage>
</organism>
<gene>
    <name evidence="3" type="ORF">BITS_1309</name>
</gene>
<feature type="transmembrane region" description="Helical" evidence="1">
    <location>
        <begin position="197"/>
        <end position="214"/>
    </location>
</feature>
<keyword evidence="1" id="KW-1133">Transmembrane helix</keyword>
<dbReference type="GO" id="GO:0016301">
    <property type="term" value="F:kinase activity"/>
    <property type="evidence" value="ECO:0007669"/>
    <property type="project" value="UniProtKB-KW"/>
</dbReference>
<dbReference type="OrthoDB" id="9813149at2"/>
<dbReference type="Gene3D" id="3.30.565.10">
    <property type="entry name" value="Histidine kinase-like ATPase, C-terminal domain"/>
    <property type="match status" value="1"/>
</dbReference>
<feature type="transmembrane region" description="Helical" evidence="1">
    <location>
        <begin position="12"/>
        <end position="30"/>
    </location>
</feature>
<feature type="transmembrane region" description="Helical" evidence="1">
    <location>
        <begin position="93"/>
        <end position="112"/>
    </location>
</feature>
<dbReference type="PANTHER" id="PTHR40448:SF1">
    <property type="entry name" value="TWO-COMPONENT SENSOR HISTIDINE KINASE"/>
    <property type="match status" value="1"/>
</dbReference>
<evidence type="ECO:0000256" key="1">
    <source>
        <dbReference type="SAM" id="Phobius"/>
    </source>
</evidence>
<dbReference type="InterPro" id="IPR032834">
    <property type="entry name" value="NatK-like_C"/>
</dbReference>
<dbReference type="EMBL" id="JGZU01000018">
    <property type="protein sequence ID" value="KFJ04444.1"/>
    <property type="molecule type" value="Genomic_DNA"/>
</dbReference>
<dbReference type="eggNOG" id="COG3290">
    <property type="taxonomic scope" value="Bacteria"/>
</dbReference>
<dbReference type="Proteomes" id="UP000029080">
    <property type="component" value="Unassembled WGS sequence"/>
</dbReference>
<feature type="transmembrane region" description="Helical" evidence="1">
    <location>
        <begin position="61"/>
        <end position="81"/>
    </location>
</feature>
<protein>
    <submittedName>
        <fullName evidence="3">Two-component sensor histidine kinase</fullName>
    </submittedName>
</protein>
<dbReference type="RefSeq" id="WP_026642341.1">
    <property type="nucleotide sequence ID" value="NZ_JAXEUP010000060.1"/>
</dbReference>
<feature type="transmembrane region" description="Helical" evidence="1">
    <location>
        <begin position="124"/>
        <end position="145"/>
    </location>
</feature>
<keyword evidence="3" id="KW-0418">Kinase</keyword>
<dbReference type="STRING" id="356829.BITS_1309"/>
<proteinExistence type="predicted"/>
<dbReference type="CDD" id="cd16935">
    <property type="entry name" value="HATPase_AgrC-ComD-like"/>
    <property type="match status" value="1"/>
</dbReference>